<keyword evidence="4" id="KW-1185">Reference proteome</keyword>
<dbReference type="AlphaFoldDB" id="A0AAD7SGT5"/>
<evidence type="ECO:0000256" key="2">
    <source>
        <dbReference type="SAM" id="Phobius"/>
    </source>
</evidence>
<protein>
    <submittedName>
        <fullName evidence="3">Uncharacterized protein</fullName>
    </submittedName>
</protein>
<evidence type="ECO:0000313" key="3">
    <source>
        <dbReference type="EMBL" id="KAJ8402319.1"/>
    </source>
</evidence>
<sequence>MSHCKRSTGDKTSQREEIGDDPFDPEDSWETGSDLHQRKDGLMEFIMETVEHFQLHVPSAAVIVVPIGIVAMSLLCCLT</sequence>
<comment type="caution">
    <text evidence="3">The sequence shown here is derived from an EMBL/GenBank/DDBJ whole genome shotgun (WGS) entry which is preliminary data.</text>
</comment>
<gene>
    <name evidence="3" type="ORF">AAFF_G00371840</name>
</gene>
<dbReference type="EMBL" id="JAINUG010000065">
    <property type="protein sequence ID" value="KAJ8402319.1"/>
    <property type="molecule type" value="Genomic_DNA"/>
</dbReference>
<feature type="transmembrane region" description="Helical" evidence="2">
    <location>
        <begin position="57"/>
        <end position="78"/>
    </location>
</feature>
<proteinExistence type="predicted"/>
<feature type="compositionally biased region" description="Acidic residues" evidence="1">
    <location>
        <begin position="18"/>
        <end position="29"/>
    </location>
</feature>
<feature type="compositionally biased region" description="Basic and acidic residues" evidence="1">
    <location>
        <begin position="7"/>
        <end position="17"/>
    </location>
</feature>
<feature type="region of interest" description="Disordered" evidence="1">
    <location>
        <begin position="1"/>
        <end position="34"/>
    </location>
</feature>
<keyword evidence="2" id="KW-1133">Transmembrane helix</keyword>
<evidence type="ECO:0000256" key="1">
    <source>
        <dbReference type="SAM" id="MobiDB-lite"/>
    </source>
</evidence>
<dbReference type="Proteomes" id="UP001221898">
    <property type="component" value="Unassembled WGS sequence"/>
</dbReference>
<evidence type="ECO:0000313" key="4">
    <source>
        <dbReference type="Proteomes" id="UP001221898"/>
    </source>
</evidence>
<reference evidence="3" key="1">
    <citation type="journal article" date="2023" name="Science">
        <title>Genome structures resolve the early diversification of teleost fishes.</title>
        <authorList>
            <person name="Parey E."/>
            <person name="Louis A."/>
            <person name="Montfort J."/>
            <person name="Bouchez O."/>
            <person name="Roques C."/>
            <person name="Iampietro C."/>
            <person name="Lluch J."/>
            <person name="Castinel A."/>
            <person name="Donnadieu C."/>
            <person name="Desvignes T."/>
            <person name="Floi Bucao C."/>
            <person name="Jouanno E."/>
            <person name="Wen M."/>
            <person name="Mejri S."/>
            <person name="Dirks R."/>
            <person name="Jansen H."/>
            <person name="Henkel C."/>
            <person name="Chen W.J."/>
            <person name="Zahm M."/>
            <person name="Cabau C."/>
            <person name="Klopp C."/>
            <person name="Thompson A.W."/>
            <person name="Robinson-Rechavi M."/>
            <person name="Braasch I."/>
            <person name="Lecointre G."/>
            <person name="Bobe J."/>
            <person name="Postlethwait J.H."/>
            <person name="Berthelot C."/>
            <person name="Roest Crollius H."/>
            <person name="Guiguen Y."/>
        </authorList>
    </citation>
    <scope>NUCLEOTIDE SEQUENCE</scope>
    <source>
        <strain evidence="3">NC1722</strain>
    </source>
</reference>
<name>A0AAD7SGT5_9TELE</name>
<keyword evidence="2" id="KW-0472">Membrane</keyword>
<organism evidence="3 4">
    <name type="scientific">Aldrovandia affinis</name>
    <dbReference type="NCBI Taxonomy" id="143900"/>
    <lineage>
        <taxon>Eukaryota</taxon>
        <taxon>Metazoa</taxon>
        <taxon>Chordata</taxon>
        <taxon>Craniata</taxon>
        <taxon>Vertebrata</taxon>
        <taxon>Euteleostomi</taxon>
        <taxon>Actinopterygii</taxon>
        <taxon>Neopterygii</taxon>
        <taxon>Teleostei</taxon>
        <taxon>Notacanthiformes</taxon>
        <taxon>Halosauridae</taxon>
        <taxon>Aldrovandia</taxon>
    </lineage>
</organism>
<keyword evidence="2" id="KW-0812">Transmembrane</keyword>
<accession>A0AAD7SGT5</accession>